<dbReference type="GO" id="GO:0008010">
    <property type="term" value="F:structural constituent of chitin-based larval cuticle"/>
    <property type="evidence" value="ECO:0000318"/>
    <property type="project" value="GO_Central"/>
</dbReference>
<dbReference type="PhylomeDB" id="D6WNK4"/>
<feature type="compositionally biased region" description="Low complexity" evidence="3">
    <location>
        <begin position="139"/>
        <end position="165"/>
    </location>
</feature>
<dbReference type="PROSITE" id="PS00233">
    <property type="entry name" value="CHIT_BIND_RR_1"/>
    <property type="match status" value="1"/>
</dbReference>
<dbReference type="OrthoDB" id="7255276at2759"/>
<dbReference type="PANTHER" id="PTHR10380">
    <property type="entry name" value="CUTICLE PROTEIN"/>
    <property type="match status" value="1"/>
</dbReference>
<dbReference type="Proteomes" id="UP000007266">
    <property type="component" value="Linkage group 5"/>
</dbReference>
<dbReference type="STRING" id="7070.D6WNK4"/>
<keyword evidence="4" id="KW-0732">Signal</keyword>
<dbReference type="Pfam" id="PF00379">
    <property type="entry name" value="Chitin_bind_4"/>
    <property type="match status" value="1"/>
</dbReference>
<feature type="region of interest" description="Disordered" evidence="3">
    <location>
        <begin position="121"/>
        <end position="178"/>
    </location>
</feature>
<dbReference type="PANTHER" id="PTHR10380:SF215">
    <property type="entry name" value="CUTICULAR PROTEIN 49AG"/>
    <property type="match status" value="1"/>
</dbReference>
<dbReference type="HOGENOM" id="CLU_065450_3_0_1"/>
<evidence type="ECO:0000256" key="2">
    <source>
        <dbReference type="PROSITE-ProRule" id="PRU00497"/>
    </source>
</evidence>
<sequence>MKYLLIVLFALIVPALSRPQQQQNPQQQYQQHPQSGSATTPVSIVSQTEVVGPDGSFNYSYDASNGIHVEQGGYVKKGAEGRAVDPNNPEATGDIQVIQGAYSYTAPDGQQISVRYIADDNGFQPEGDHIPKAPEGIAQQQQQQGFQQQPQTFQHQERQFQQQQFSSTGSNPSQATQA</sequence>
<feature type="compositionally biased region" description="Polar residues" evidence="3">
    <location>
        <begin position="166"/>
        <end position="178"/>
    </location>
</feature>
<proteinExistence type="predicted"/>
<feature type="compositionally biased region" description="Low complexity" evidence="3">
    <location>
        <begin position="22"/>
        <end position="34"/>
    </location>
</feature>
<dbReference type="EMBL" id="KQ971343">
    <property type="protein sequence ID" value="EFA03217.1"/>
    <property type="molecule type" value="Genomic_DNA"/>
</dbReference>
<feature type="signal peptide" evidence="4">
    <location>
        <begin position="1"/>
        <end position="17"/>
    </location>
</feature>
<feature type="chain" id="PRO_5003089956" evidence="4">
    <location>
        <begin position="18"/>
        <end position="178"/>
    </location>
</feature>
<dbReference type="OMA" id="QVIQGAY"/>
<evidence type="ECO:0000256" key="3">
    <source>
        <dbReference type="SAM" id="MobiDB-lite"/>
    </source>
</evidence>
<accession>D6WNK4</accession>
<dbReference type="InterPro" id="IPR050468">
    <property type="entry name" value="Cuticle_Struct_Prot"/>
</dbReference>
<dbReference type="eggNOG" id="ENOG502ST9I">
    <property type="taxonomic scope" value="Eukaryota"/>
</dbReference>
<evidence type="ECO:0000256" key="1">
    <source>
        <dbReference type="ARBA" id="ARBA00022460"/>
    </source>
</evidence>
<feature type="region of interest" description="Disordered" evidence="3">
    <location>
        <begin position="22"/>
        <end position="41"/>
    </location>
</feature>
<dbReference type="GO" id="GO:0062129">
    <property type="term" value="C:chitin-based extracellular matrix"/>
    <property type="evidence" value="ECO:0000318"/>
    <property type="project" value="GO_Central"/>
</dbReference>
<dbReference type="KEGG" id="tca:662546"/>
<evidence type="ECO:0000313" key="5">
    <source>
        <dbReference type="EMBL" id="EFA03217.1"/>
    </source>
</evidence>
<keyword evidence="6" id="KW-1185">Reference proteome</keyword>
<protein>
    <submittedName>
        <fullName evidence="5">Pupal cuticle protein-like Protein</fullName>
    </submittedName>
</protein>
<dbReference type="InterPro" id="IPR031311">
    <property type="entry name" value="CHIT_BIND_RR_consensus"/>
</dbReference>
<dbReference type="PROSITE" id="PS51155">
    <property type="entry name" value="CHIT_BIND_RR_2"/>
    <property type="match status" value="1"/>
</dbReference>
<dbReference type="InParanoid" id="D6WNK4"/>
<dbReference type="InterPro" id="IPR000618">
    <property type="entry name" value="Insect_cuticle"/>
</dbReference>
<keyword evidence="1 2" id="KW-0193">Cuticle</keyword>
<reference evidence="5 6" key="2">
    <citation type="journal article" date="2010" name="Nucleic Acids Res.">
        <title>BeetleBase in 2010: revisions to provide comprehensive genomic information for Tribolium castaneum.</title>
        <authorList>
            <person name="Kim H.S."/>
            <person name="Murphy T."/>
            <person name="Xia J."/>
            <person name="Caragea D."/>
            <person name="Park Y."/>
            <person name="Beeman R.W."/>
            <person name="Lorenzen M.D."/>
            <person name="Butcher S."/>
            <person name="Manak J.R."/>
            <person name="Brown S.J."/>
        </authorList>
    </citation>
    <scope>GENOME REANNOTATION</scope>
    <source>
        <strain evidence="5 6">Georgia GA2</strain>
    </source>
</reference>
<name>D6WNK4_TRICA</name>
<dbReference type="FunCoup" id="D6WNK4">
    <property type="interactions" value="15"/>
</dbReference>
<gene>
    <name evidence="5" type="primary">AUGUSTUS-3.0.2_13137</name>
    <name evidence="5" type="ORF">TcasGA2_TC013137</name>
</gene>
<reference evidence="5 6" key="1">
    <citation type="journal article" date="2008" name="Nature">
        <title>The genome of the model beetle and pest Tribolium castaneum.</title>
        <authorList>
            <consortium name="Tribolium Genome Sequencing Consortium"/>
            <person name="Richards S."/>
            <person name="Gibbs R.A."/>
            <person name="Weinstock G.M."/>
            <person name="Brown S.J."/>
            <person name="Denell R."/>
            <person name="Beeman R.W."/>
            <person name="Gibbs R."/>
            <person name="Beeman R.W."/>
            <person name="Brown S.J."/>
            <person name="Bucher G."/>
            <person name="Friedrich M."/>
            <person name="Grimmelikhuijzen C.J."/>
            <person name="Klingler M."/>
            <person name="Lorenzen M."/>
            <person name="Richards S."/>
            <person name="Roth S."/>
            <person name="Schroder R."/>
            <person name="Tautz D."/>
            <person name="Zdobnov E.M."/>
            <person name="Muzny D."/>
            <person name="Gibbs R.A."/>
            <person name="Weinstock G.M."/>
            <person name="Attaway T."/>
            <person name="Bell S."/>
            <person name="Buhay C.J."/>
            <person name="Chandrabose M.N."/>
            <person name="Chavez D."/>
            <person name="Clerk-Blankenburg K.P."/>
            <person name="Cree A."/>
            <person name="Dao M."/>
            <person name="Davis C."/>
            <person name="Chacko J."/>
            <person name="Dinh H."/>
            <person name="Dugan-Rocha S."/>
            <person name="Fowler G."/>
            <person name="Garner T.T."/>
            <person name="Garnes J."/>
            <person name="Gnirke A."/>
            <person name="Hawes A."/>
            <person name="Hernandez J."/>
            <person name="Hines S."/>
            <person name="Holder M."/>
            <person name="Hume J."/>
            <person name="Jhangiani S.N."/>
            <person name="Joshi V."/>
            <person name="Khan Z.M."/>
            <person name="Jackson L."/>
            <person name="Kovar C."/>
            <person name="Kowis A."/>
            <person name="Lee S."/>
            <person name="Lewis L.R."/>
            <person name="Margolis J."/>
            <person name="Morgan M."/>
            <person name="Nazareth L.V."/>
            <person name="Nguyen N."/>
            <person name="Okwuonu G."/>
            <person name="Parker D."/>
            <person name="Richards S."/>
            <person name="Ruiz S.J."/>
            <person name="Santibanez J."/>
            <person name="Savard J."/>
            <person name="Scherer S.E."/>
            <person name="Schneider B."/>
            <person name="Sodergren E."/>
            <person name="Tautz D."/>
            <person name="Vattahil S."/>
            <person name="Villasana D."/>
            <person name="White C.S."/>
            <person name="Wright R."/>
            <person name="Park Y."/>
            <person name="Beeman R.W."/>
            <person name="Lord J."/>
            <person name="Oppert B."/>
            <person name="Lorenzen M."/>
            <person name="Brown S."/>
            <person name="Wang L."/>
            <person name="Savard J."/>
            <person name="Tautz D."/>
            <person name="Richards S."/>
            <person name="Weinstock G."/>
            <person name="Gibbs R.A."/>
            <person name="Liu Y."/>
            <person name="Worley K."/>
            <person name="Weinstock G."/>
            <person name="Elsik C.G."/>
            <person name="Reese J.T."/>
            <person name="Elhaik E."/>
            <person name="Landan G."/>
            <person name="Graur D."/>
            <person name="Arensburger P."/>
            <person name="Atkinson P."/>
            <person name="Beeman R.W."/>
            <person name="Beidler J."/>
            <person name="Brown S.J."/>
            <person name="Demuth J.P."/>
            <person name="Drury D.W."/>
            <person name="Du Y.Z."/>
            <person name="Fujiwara H."/>
            <person name="Lorenzen M."/>
            <person name="Maselli V."/>
            <person name="Osanai M."/>
            <person name="Park Y."/>
            <person name="Robertson H.M."/>
            <person name="Tu Z."/>
            <person name="Wang J.J."/>
            <person name="Wang S."/>
            <person name="Richards S."/>
            <person name="Song H."/>
            <person name="Zhang L."/>
            <person name="Sodergren E."/>
            <person name="Werner D."/>
            <person name="Stanke M."/>
            <person name="Morgenstern B."/>
            <person name="Solovyev V."/>
            <person name="Kosarev P."/>
            <person name="Brown G."/>
            <person name="Chen H.C."/>
            <person name="Ermolaeva O."/>
            <person name="Hlavina W."/>
            <person name="Kapustin Y."/>
            <person name="Kiryutin B."/>
            <person name="Kitts P."/>
            <person name="Maglott D."/>
            <person name="Pruitt K."/>
            <person name="Sapojnikov V."/>
            <person name="Souvorov A."/>
            <person name="Mackey A.J."/>
            <person name="Waterhouse R.M."/>
            <person name="Wyder S."/>
            <person name="Zdobnov E.M."/>
            <person name="Zdobnov E.M."/>
            <person name="Wyder S."/>
            <person name="Kriventseva E.V."/>
            <person name="Kadowaki T."/>
            <person name="Bork P."/>
            <person name="Aranda M."/>
            <person name="Bao R."/>
            <person name="Beermann A."/>
            <person name="Berns N."/>
            <person name="Bolognesi R."/>
            <person name="Bonneton F."/>
            <person name="Bopp D."/>
            <person name="Brown S.J."/>
            <person name="Bucher G."/>
            <person name="Butts T."/>
            <person name="Chaumot A."/>
            <person name="Denell R.E."/>
            <person name="Ferrier D.E."/>
            <person name="Friedrich M."/>
            <person name="Gordon C.M."/>
            <person name="Jindra M."/>
            <person name="Klingler M."/>
            <person name="Lan Q."/>
            <person name="Lattorff H.M."/>
            <person name="Laudet V."/>
            <person name="von Levetsow C."/>
            <person name="Liu Z."/>
            <person name="Lutz R."/>
            <person name="Lynch J.A."/>
            <person name="da Fonseca R.N."/>
            <person name="Posnien N."/>
            <person name="Reuter R."/>
            <person name="Roth S."/>
            <person name="Savard J."/>
            <person name="Schinko J.B."/>
            <person name="Schmitt C."/>
            <person name="Schoppmeier M."/>
            <person name="Schroder R."/>
            <person name="Shippy T.D."/>
            <person name="Simonnet F."/>
            <person name="Marques-Souza H."/>
            <person name="Tautz D."/>
            <person name="Tomoyasu Y."/>
            <person name="Trauner J."/>
            <person name="Van der Zee M."/>
            <person name="Vervoort M."/>
            <person name="Wittkopp N."/>
            <person name="Wimmer E.A."/>
            <person name="Yang X."/>
            <person name="Jones A.K."/>
            <person name="Sattelle D.B."/>
            <person name="Ebert P.R."/>
            <person name="Nelson D."/>
            <person name="Scott J.G."/>
            <person name="Beeman R.W."/>
            <person name="Muthukrishnan S."/>
            <person name="Kramer K.J."/>
            <person name="Arakane Y."/>
            <person name="Beeman R.W."/>
            <person name="Zhu Q."/>
            <person name="Hogenkamp D."/>
            <person name="Dixit R."/>
            <person name="Oppert B."/>
            <person name="Jiang H."/>
            <person name="Zou Z."/>
            <person name="Marshall J."/>
            <person name="Elpidina E."/>
            <person name="Vinokurov K."/>
            <person name="Oppert C."/>
            <person name="Zou Z."/>
            <person name="Evans J."/>
            <person name="Lu Z."/>
            <person name="Zhao P."/>
            <person name="Sumathipala N."/>
            <person name="Altincicek B."/>
            <person name="Vilcinskas A."/>
            <person name="Williams M."/>
            <person name="Hultmark D."/>
            <person name="Hetru C."/>
            <person name="Jiang H."/>
            <person name="Grimmelikhuijzen C.J."/>
            <person name="Hauser F."/>
            <person name="Cazzamali G."/>
            <person name="Williamson M."/>
            <person name="Park Y."/>
            <person name="Li B."/>
            <person name="Tanaka Y."/>
            <person name="Predel R."/>
            <person name="Neupert S."/>
            <person name="Schachtner J."/>
            <person name="Verleyen P."/>
            <person name="Raible F."/>
            <person name="Bork P."/>
            <person name="Friedrich M."/>
            <person name="Walden K.K."/>
            <person name="Robertson H.M."/>
            <person name="Angeli S."/>
            <person name="Foret S."/>
            <person name="Bucher G."/>
            <person name="Schuetz S."/>
            <person name="Maleszka R."/>
            <person name="Wimmer E.A."/>
            <person name="Beeman R.W."/>
            <person name="Lorenzen M."/>
            <person name="Tomoyasu Y."/>
            <person name="Miller S.C."/>
            <person name="Grossmann D."/>
            <person name="Bucher G."/>
        </authorList>
    </citation>
    <scope>NUCLEOTIDE SEQUENCE [LARGE SCALE GENOMIC DNA]</scope>
    <source>
        <strain evidence="5 6">Georgia GA2</strain>
    </source>
</reference>
<evidence type="ECO:0000256" key="4">
    <source>
        <dbReference type="SAM" id="SignalP"/>
    </source>
</evidence>
<dbReference type="AlphaFoldDB" id="D6WNK4"/>
<evidence type="ECO:0000313" key="6">
    <source>
        <dbReference type="Proteomes" id="UP000007266"/>
    </source>
</evidence>
<organism evidence="5 6">
    <name type="scientific">Tribolium castaneum</name>
    <name type="common">Red flour beetle</name>
    <dbReference type="NCBI Taxonomy" id="7070"/>
    <lineage>
        <taxon>Eukaryota</taxon>
        <taxon>Metazoa</taxon>
        <taxon>Ecdysozoa</taxon>
        <taxon>Arthropoda</taxon>
        <taxon>Hexapoda</taxon>
        <taxon>Insecta</taxon>
        <taxon>Pterygota</taxon>
        <taxon>Neoptera</taxon>
        <taxon>Endopterygota</taxon>
        <taxon>Coleoptera</taxon>
        <taxon>Polyphaga</taxon>
        <taxon>Cucujiformia</taxon>
        <taxon>Tenebrionidae</taxon>
        <taxon>Tenebrionidae incertae sedis</taxon>
        <taxon>Tribolium</taxon>
    </lineage>
</organism>